<dbReference type="RefSeq" id="WP_038090761.1">
    <property type="nucleotide sequence ID" value="NZ_JMIR01000024.1"/>
</dbReference>
<dbReference type="AlphaFoldDB" id="A0A074LMH1"/>
<feature type="domain" description="N-acetyltransferase" evidence="3">
    <location>
        <begin position="15"/>
        <end position="181"/>
    </location>
</feature>
<keyword evidence="5" id="KW-1185">Reference proteome</keyword>
<evidence type="ECO:0000313" key="4">
    <source>
        <dbReference type="EMBL" id="KEO82324.1"/>
    </source>
</evidence>
<dbReference type="InterPro" id="IPR016181">
    <property type="entry name" value="Acyl_CoA_acyltransferase"/>
</dbReference>
<gene>
    <name evidence="4" type="ORF">EL26_16225</name>
</gene>
<dbReference type="Gene3D" id="3.40.630.30">
    <property type="match status" value="1"/>
</dbReference>
<name>A0A074LMH1_9BACL</name>
<dbReference type="Proteomes" id="UP000027931">
    <property type="component" value="Unassembled WGS sequence"/>
</dbReference>
<accession>A0A074LMH1</accession>
<dbReference type="OrthoDB" id="948250at2"/>
<keyword evidence="2" id="KW-0012">Acyltransferase</keyword>
<evidence type="ECO:0000259" key="3">
    <source>
        <dbReference type="PROSITE" id="PS51186"/>
    </source>
</evidence>
<keyword evidence="1 4" id="KW-0808">Transferase</keyword>
<dbReference type="PROSITE" id="PS51186">
    <property type="entry name" value="GNAT"/>
    <property type="match status" value="1"/>
</dbReference>
<dbReference type="Pfam" id="PF00583">
    <property type="entry name" value="Acetyltransf_1"/>
    <property type="match status" value="1"/>
</dbReference>
<dbReference type="SUPFAM" id="SSF55729">
    <property type="entry name" value="Acyl-CoA N-acyltransferases (Nat)"/>
    <property type="match status" value="1"/>
</dbReference>
<reference evidence="4 5" key="1">
    <citation type="journal article" date="2013" name="Int. J. Syst. Evol. Microbiol.">
        <title>Tumebacillus flagellatus sp. nov., an alpha-amylase/pullulanase-producing bacterium isolated from cassava wastewater.</title>
        <authorList>
            <person name="Wang Q."/>
            <person name="Xie N."/>
            <person name="Qin Y."/>
            <person name="Shen N."/>
            <person name="Zhu J."/>
            <person name="Mi H."/>
            <person name="Huang R."/>
        </authorList>
    </citation>
    <scope>NUCLEOTIDE SEQUENCE [LARGE SCALE GENOMIC DNA]</scope>
    <source>
        <strain evidence="4 5">GST4</strain>
    </source>
</reference>
<proteinExistence type="predicted"/>
<dbReference type="eggNOG" id="COG0456">
    <property type="taxonomic scope" value="Bacteria"/>
</dbReference>
<dbReference type="EMBL" id="JMIR01000024">
    <property type="protein sequence ID" value="KEO82324.1"/>
    <property type="molecule type" value="Genomic_DNA"/>
</dbReference>
<organism evidence="4 5">
    <name type="scientific">Tumebacillus flagellatus</name>
    <dbReference type="NCBI Taxonomy" id="1157490"/>
    <lineage>
        <taxon>Bacteria</taxon>
        <taxon>Bacillati</taxon>
        <taxon>Bacillota</taxon>
        <taxon>Bacilli</taxon>
        <taxon>Bacillales</taxon>
        <taxon>Alicyclobacillaceae</taxon>
        <taxon>Tumebacillus</taxon>
    </lineage>
</organism>
<evidence type="ECO:0000256" key="2">
    <source>
        <dbReference type="ARBA" id="ARBA00023315"/>
    </source>
</evidence>
<protein>
    <submittedName>
        <fullName evidence="4">GNAT family acetyltransferase</fullName>
    </submittedName>
</protein>
<evidence type="ECO:0000313" key="5">
    <source>
        <dbReference type="Proteomes" id="UP000027931"/>
    </source>
</evidence>
<dbReference type="InterPro" id="IPR000182">
    <property type="entry name" value="GNAT_dom"/>
</dbReference>
<dbReference type="GO" id="GO:0016747">
    <property type="term" value="F:acyltransferase activity, transferring groups other than amino-acyl groups"/>
    <property type="evidence" value="ECO:0007669"/>
    <property type="project" value="InterPro"/>
</dbReference>
<sequence length="181" mass="20508">MIIDAREFTVKGLRYSIRSAIAPDAEQLSEVRVQIDGETENMDREAGEGFLDVPGFQQIIQEDTELPRNLFLVAVAGERIVGYSRCAGTYLKRSAHKVEFGVCVLQEFWGCGIGKRLLQESIAWADAHGIRKITLHVLETNEKAIRLYEKLGFEREGILKNDKLLSDGKYYNTVVMGRFHD</sequence>
<dbReference type="STRING" id="1157490.EL26_16225"/>
<evidence type="ECO:0000256" key="1">
    <source>
        <dbReference type="ARBA" id="ARBA00022679"/>
    </source>
</evidence>
<dbReference type="CDD" id="cd04301">
    <property type="entry name" value="NAT_SF"/>
    <property type="match status" value="1"/>
</dbReference>
<comment type="caution">
    <text evidence="4">The sequence shown here is derived from an EMBL/GenBank/DDBJ whole genome shotgun (WGS) entry which is preliminary data.</text>
</comment>
<dbReference type="PANTHER" id="PTHR43877">
    <property type="entry name" value="AMINOALKYLPHOSPHONATE N-ACETYLTRANSFERASE-RELATED-RELATED"/>
    <property type="match status" value="1"/>
</dbReference>
<dbReference type="InterPro" id="IPR050832">
    <property type="entry name" value="Bact_Acetyltransf"/>
</dbReference>